<dbReference type="GeneID" id="125314267"/>
<protein>
    <submittedName>
        <fullName evidence="4">Late embryogenesis abundant protein 6-like</fullName>
    </submittedName>
</protein>
<proteinExistence type="inferred from homology"/>
<reference evidence="4" key="1">
    <citation type="submission" date="2025-08" db="UniProtKB">
        <authorList>
            <consortium name="RefSeq"/>
        </authorList>
    </citation>
    <scope>IDENTIFICATION</scope>
    <source>
        <tissue evidence="4">Leaf</tissue>
    </source>
</reference>
<dbReference type="PANTHER" id="PTHR33493">
    <property type="entry name" value="LATE EMBRYOGENESIS ABUNDANT PROTEIN 6-RELATED"/>
    <property type="match status" value="1"/>
</dbReference>
<evidence type="ECO:0000256" key="2">
    <source>
        <dbReference type="SAM" id="MobiDB-lite"/>
    </source>
</evidence>
<sequence length="115" mass="12449">MQAIKEKLSDMSHTRKVKAEARAEEKAEKEYVKARAGVAHEVRLAREAEAEMDKHVTKAERLARKELEKHEVAGGPRSNSVHESSMNSDPGATDPIGAGASPCQPLSAPASHNLL</sequence>
<dbReference type="PANTHER" id="PTHR33493:SF3">
    <property type="entry name" value="LATE EMBRYOGENESIS ABUNDANT PROTEIN, LEA_1 SUBGROUP"/>
    <property type="match status" value="1"/>
</dbReference>
<organism evidence="3 4">
    <name type="scientific">Rhodamnia argentea</name>
    <dbReference type="NCBI Taxonomy" id="178133"/>
    <lineage>
        <taxon>Eukaryota</taxon>
        <taxon>Viridiplantae</taxon>
        <taxon>Streptophyta</taxon>
        <taxon>Embryophyta</taxon>
        <taxon>Tracheophyta</taxon>
        <taxon>Spermatophyta</taxon>
        <taxon>Magnoliopsida</taxon>
        <taxon>eudicotyledons</taxon>
        <taxon>Gunneridae</taxon>
        <taxon>Pentapetalae</taxon>
        <taxon>rosids</taxon>
        <taxon>malvids</taxon>
        <taxon>Myrtales</taxon>
        <taxon>Myrtaceae</taxon>
        <taxon>Myrtoideae</taxon>
        <taxon>Myrteae</taxon>
        <taxon>Australasian group</taxon>
        <taxon>Rhodamnia</taxon>
    </lineage>
</organism>
<feature type="compositionally biased region" description="Basic and acidic residues" evidence="2">
    <location>
        <begin position="50"/>
        <end position="72"/>
    </location>
</feature>
<evidence type="ECO:0000313" key="3">
    <source>
        <dbReference type="Proteomes" id="UP000827889"/>
    </source>
</evidence>
<evidence type="ECO:0000256" key="1">
    <source>
        <dbReference type="ARBA" id="ARBA00010975"/>
    </source>
</evidence>
<comment type="similarity">
    <text evidence="1">Belongs to the LEA type 1 family.</text>
</comment>
<feature type="region of interest" description="Disordered" evidence="2">
    <location>
        <begin position="1"/>
        <end position="27"/>
    </location>
</feature>
<feature type="compositionally biased region" description="Polar residues" evidence="2">
    <location>
        <begin position="77"/>
        <end position="90"/>
    </location>
</feature>
<keyword evidence="3" id="KW-1185">Reference proteome</keyword>
<evidence type="ECO:0000313" key="4">
    <source>
        <dbReference type="RefSeq" id="XP_048132149.1"/>
    </source>
</evidence>
<dbReference type="RefSeq" id="XP_048132149.1">
    <property type="nucleotide sequence ID" value="XM_048276192.1"/>
</dbReference>
<gene>
    <name evidence="4" type="primary">LOC125314267</name>
</gene>
<dbReference type="InterPro" id="IPR005513">
    <property type="entry name" value="LEA_1"/>
</dbReference>
<feature type="region of interest" description="Disordered" evidence="2">
    <location>
        <begin position="50"/>
        <end position="115"/>
    </location>
</feature>
<accession>A0ABM3H6C1</accession>
<dbReference type="Proteomes" id="UP000827889">
    <property type="component" value="Chromosome 3"/>
</dbReference>
<name>A0ABM3H6C1_9MYRT</name>
<dbReference type="Pfam" id="PF03760">
    <property type="entry name" value="LEA_1"/>
    <property type="match status" value="1"/>
</dbReference>